<evidence type="ECO:0000256" key="3">
    <source>
        <dbReference type="ARBA" id="ARBA00022692"/>
    </source>
</evidence>
<feature type="transmembrane region" description="Helical" evidence="7">
    <location>
        <begin position="67"/>
        <end position="88"/>
    </location>
</feature>
<dbReference type="PANTHER" id="PTHR16172">
    <property type="entry name" value="MAJOR FACILITATOR SUPERFAMILY DOMAIN-CONTAINING PROTEIN 6-LIKE"/>
    <property type="match status" value="1"/>
</dbReference>
<dbReference type="Gene3D" id="1.20.1250.20">
    <property type="entry name" value="MFS general substrate transporter like domains"/>
    <property type="match status" value="2"/>
</dbReference>
<feature type="transmembrane region" description="Helical" evidence="7">
    <location>
        <begin position="273"/>
        <end position="290"/>
    </location>
</feature>
<feature type="transmembrane region" description="Helical" evidence="7">
    <location>
        <begin position="203"/>
        <end position="222"/>
    </location>
</feature>
<dbReference type="SUPFAM" id="SSF103473">
    <property type="entry name" value="MFS general substrate transporter"/>
    <property type="match status" value="1"/>
</dbReference>
<organism evidence="9 10">
    <name type="scientific">Rozella allomycis (strain CSF55)</name>
    <dbReference type="NCBI Taxonomy" id="988480"/>
    <lineage>
        <taxon>Eukaryota</taxon>
        <taxon>Fungi</taxon>
        <taxon>Fungi incertae sedis</taxon>
        <taxon>Cryptomycota</taxon>
        <taxon>Cryptomycota incertae sedis</taxon>
        <taxon>Rozella</taxon>
    </lineage>
</organism>
<dbReference type="Pfam" id="PF12832">
    <property type="entry name" value="MFS_1_like"/>
    <property type="match status" value="1"/>
</dbReference>
<keyword evidence="5 7" id="KW-0472">Membrane</keyword>
<feature type="compositionally biased region" description="Polar residues" evidence="6">
    <location>
        <begin position="519"/>
        <end position="529"/>
    </location>
</feature>
<feature type="domain" description="Major facilitator superfamily associated" evidence="8">
    <location>
        <begin position="38"/>
        <end position="429"/>
    </location>
</feature>
<feature type="transmembrane region" description="Helical" evidence="7">
    <location>
        <begin position="408"/>
        <end position="431"/>
    </location>
</feature>
<evidence type="ECO:0000256" key="2">
    <source>
        <dbReference type="ARBA" id="ARBA00005241"/>
    </source>
</evidence>
<feature type="transmembrane region" description="Helical" evidence="7">
    <location>
        <begin position="131"/>
        <end position="152"/>
    </location>
</feature>
<comment type="similarity">
    <text evidence="2">Belongs to the major facilitator superfamily. MFSD6 family.</text>
</comment>
<evidence type="ECO:0000259" key="8">
    <source>
        <dbReference type="Pfam" id="PF12832"/>
    </source>
</evidence>
<dbReference type="Proteomes" id="UP000281549">
    <property type="component" value="Unassembled WGS sequence"/>
</dbReference>
<dbReference type="PANTHER" id="PTHR16172:SF41">
    <property type="entry name" value="MAJOR FACILITATOR SUPERFAMILY DOMAIN-CONTAINING PROTEIN 6-LIKE"/>
    <property type="match status" value="1"/>
</dbReference>
<evidence type="ECO:0000256" key="4">
    <source>
        <dbReference type="ARBA" id="ARBA00022989"/>
    </source>
</evidence>
<evidence type="ECO:0000256" key="5">
    <source>
        <dbReference type="ARBA" id="ARBA00023136"/>
    </source>
</evidence>
<feature type="transmembrane region" description="Helical" evidence="7">
    <location>
        <begin position="342"/>
        <end position="363"/>
    </location>
</feature>
<proteinExistence type="inferred from homology"/>
<dbReference type="EMBL" id="ML004968">
    <property type="protein sequence ID" value="RKP21299.1"/>
    <property type="molecule type" value="Genomic_DNA"/>
</dbReference>
<feature type="transmembrane region" description="Helical" evidence="7">
    <location>
        <begin position="310"/>
        <end position="330"/>
    </location>
</feature>
<evidence type="ECO:0000313" key="9">
    <source>
        <dbReference type="EMBL" id="RKP21299.1"/>
    </source>
</evidence>
<feature type="region of interest" description="Disordered" evidence="6">
    <location>
        <begin position="519"/>
        <end position="538"/>
    </location>
</feature>
<dbReference type="GO" id="GO:0016020">
    <property type="term" value="C:membrane"/>
    <property type="evidence" value="ECO:0007669"/>
    <property type="project" value="UniProtKB-SubCell"/>
</dbReference>
<dbReference type="InterPro" id="IPR024989">
    <property type="entry name" value="MFS_assoc_dom"/>
</dbReference>
<protein>
    <submittedName>
        <fullName evidence="9">MFS general substrate transporter</fullName>
    </submittedName>
</protein>
<gene>
    <name evidence="9" type="ORF">ROZALSC1DRAFT_27283</name>
</gene>
<comment type="subcellular location">
    <subcellularLocation>
        <location evidence="1">Membrane</location>
        <topology evidence="1">Multi-pass membrane protein</topology>
    </subcellularLocation>
</comment>
<keyword evidence="3 7" id="KW-0812">Transmembrane</keyword>
<feature type="transmembrane region" description="Helical" evidence="7">
    <location>
        <begin position="468"/>
        <end position="486"/>
    </location>
</feature>
<reference evidence="10" key="1">
    <citation type="journal article" date="2018" name="Nat. Microbiol.">
        <title>Leveraging single-cell genomics to expand the fungal tree of life.</title>
        <authorList>
            <person name="Ahrendt S.R."/>
            <person name="Quandt C.A."/>
            <person name="Ciobanu D."/>
            <person name="Clum A."/>
            <person name="Salamov A."/>
            <person name="Andreopoulos B."/>
            <person name="Cheng J.F."/>
            <person name="Woyke T."/>
            <person name="Pelin A."/>
            <person name="Henrissat B."/>
            <person name="Reynolds N.K."/>
            <person name="Benny G.L."/>
            <person name="Smith M.E."/>
            <person name="James T.Y."/>
            <person name="Grigoriev I.V."/>
        </authorList>
    </citation>
    <scope>NUCLEOTIDE SEQUENCE [LARGE SCALE GENOMIC DNA]</scope>
    <source>
        <strain evidence="10">CSF55</strain>
    </source>
</reference>
<name>A0A4V1J0E7_ROZAC</name>
<accession>A0A4V1J0E7</accession>
<feature type="transmembrane region" description="Helical" evidence="7">
    <location>
        <begin position="100"/>
        <end position="119"/>
    </location>
</feature>
<feature type="transmembrane region" description="Helical" evidence="7">
    <location>
        <begin position="369"/>
        <end position="396"/>
    </location>
</feature>
<dbReference type="InterPro" id="IPR036259">
    <property type="entry name" value="MFS_trans_sf"/>
</dbReference>
<evidence type="ECO:0000313" key="10">
    <source>
        <dbReference type="Proteomes" id="UP000281549"/>
    </source>
</evidence>
<dbReference type="InterPro" id="IPR051717">
    <property type="entry name" value="MFS_MFSD6"/>
</dbReference>
<evidence type="ECO:0000256" key="1">
    <source>
        <dbReference type="ARBA" id="ARBA00004141"/>
    </source>
</evidence>
<sequence>MNQNSEAVEKSKESKKINGKSRIFTREFWEVDLLIYPKILFFVLLVAVNTCYTFRTRFFRDVFGIPAQQYGIIAAVLSFVAFASAPLWTYIADRFRCPKTTLLITTLCQGAAFFLFKCIARATEETLPQTIAAVIAVGSVINCFNGAVYPLMDRIIVAMLNSSKCEGNAKELYGRQRLWGTLGNTVIVQFMGYLIDKYSYDSIFPAVGISFTLFTVIGFFLIPSDRPKNGVSIYSIGEKKDPEIAKSAKLEKKNEKRPSNFESIGKLLSNPKFGFFLLIVLFNGVSRAIGSHFMANYIEDDLDGLSGDKTFVSLASNCGQAIELIFFFVSRYLVARFGVFKLMVAAQVSMIIRMGIHVALPVGTGIQTYVYIACLAEAFKGISFGCMTASGVMVAVKEAPIELQATAQGLFSGIYVGLAPSLAGLLGFWLLKTDVPLLPGETKDDLSFKTRRAKELASITGFFNRHQGLFKISWILAMIAFILLIFKSQYIDKKAKAKALQKIELEEIKKTDENLESSVEATADSQSAITADISEKSQ</sequence>
<evidence type="ECO:0000256" key="7">
    <source>
        <dbReference type="SAM" id="Phobius"/>
    </source>
</evidence>
<keyword evidence="4 7" id="KW-1133">Transmembrane helix</keyword>
<evidence type="ECO:0000256" key="6">
    <source>
        <dbReference type="SAM" id="MobiDB-lite"/>
    </source>
</evidence>
<feature type="transmembrane region" description="Helical" evidence="7">
    <location>
        <begin position="35"/>
        <end position="55"/>
    </location>
</feature>
<dbReference type="AlphaFoldDB" id="A0A4V1J0E7"/>